<sequence>MDNQGGAREGGGGGRVRNHKQPRRGRMNHQQLPAGDKPCTATRILIREAHPGSRKTSLGLWFGCISLAPRKTPWSTLVYDARCTLNYSWARRVGRAKVRPSQLAAGAAPNSPTRRLPLLGRGHNDRTHQKAGHVRKAAADMFTHHTYHMYATPSRPCNLPLSPVHQQTRKQFALGKALAIQAHVDSQRKLVDPPVPLSLKTFGWGVGRRGIERRLNAAHGV</sequence>
<name>A0AAD9HRK4_9PEZI</name>
<dbReference type="AlphaFoldDB" id="A0AAD9HRK4"/>
<feature type="compositionally biased region" description="Basic residues" evidence="1">
    <location>
        <begin position="16"/>
        <end position="27"/>
    </location>
</feature>
<dbReference type="EMBL" id="MU842817">
    <property type="protein sequence ID" value="KAK2034010.1"/>
    <property type="molecule type" value="Genomic_DNA"/>
</dbReference>
<feature type="region of interest" description="Disordered" evidence="1">
    <location>
        <begin position="1"/>
        <end position="36"/>
    </location>
</feature>
<feature type="region of interest" description="Disordered" evidence="1">
    <location>
        <begin position="100"/>
        <end position="130"/>
    </location>
</feature>
<organism evidence="2 3">
    <name type="scientific">Colletotrichum zoysiae</name>
    <dbReference type="NCBI Taxonomy" id="1216348"/>
    <lineage>
        <taxon>Eukaryota</taxon>
        <taxon>Fungi</taxon>
        <taxon>Dikarya</taxon>
        <taxon>Ascomycota</taxon>
        <taxon>Pezizomycotina</taxon>
        <taxon>Sordariomycetes</taxon>
        <taxon>Hypocreomycetidae</taxon>
        <taxon>Glomerellales</taxon>
        <taxon>Glomerellaceae</taxon>
        <taxon>Colletotrichum</taxon>
        <taxon>Colletotrichum graminicola species complex</taxon>
    </lineage>
</organism>
<evidence type="ECO:0000313" key="2">
    <source>
        <dbReference type="EMBL" id="KAK2034010.1"/>
    </source>
</evidence>
<protein>
    <submittedName>
        <fullName evidence="2">Uncharacterized protein</fullName>
    </submittedName>
</protein>
<comment type="caution">
    <text evidence="2">The sequence shown here is derived from an EMBL/GenBank/DDBJ whole genome shotgun (WGS) entry which is preliminary data.</text>
</comment>
<proteinExistence type="predicted"/>
<evidence type="ECO:0000313" key="3">
    <source>
        <dbReference type="Proteomes" id="UP001232148"/>
    </source>
</evidence>
<dbReference type="Proteomes" id="UP001232148">
    <property type="component" value="Unassembled WGS sequence"/>
</dbReference>
<keyword evidence="3" id="KW-1185">Reference proteome</keyword>
<accession>A0AAD9HRK4</accession>
<evidence type="ECO:0000256" key="1">
    <source>
        <dbReference type="SAM" id="MobiDB-lite"/>
    </source>
</evidence>
<reference evidence="2" key="1">
    <citation type="submission" date="2021-06" db="EMBL/GenBank/DDBJ databases">
        <title>Comparative genomics, transcriptomics and evolutionary studies reveal genomic signatures of adaptation to plant cell wall in hemibiotrophic fungi.</title>
        <authorList>
            <consortium name="DOE Joint Genome Institute"/>
            <person name="Baroncelli R."/>
            <person name="Diaz J.F."/>
            <person name="Benocci T."/>
            <person name="Peng M."/>
            <person name="Battaglia E."/>
            <person name="Haridas S."/>
            <person name="Andreopoulos W."/>
            <person name="Labutti K."/>
            <person name="Pangilinan J."/>
            <person name="Floch G.L."/>
            <person name="Makela M.R."/>
            <person name="Henrissat B."/>
            <person name="Grigoriev I.V."/>
            <person name="Crouch J.A."/>
            <person name="De Vries R.P."/>
            <person name="Sukno S.A."/>
            <person name="Thon M.R."/>
        </authorList>
    </citation>
    <scope>NUCLEOTIDE SEQUENCE</scope>
    <source>
        <strain evidence="2">MAFF235873</strain>
    </source>
</reference>
<gene>
    <name evidence="2" type="ORF">LX32DRAFT_5572</name>
</gene>